<dbReference type="InterPro" id="IPR004358">
    <property type="entry name" value="Sig_transdc_His_kin-like_C"/>
</dbReference>
<evidence type="ECO:0000313" key="12">
    <source>
        <dbReference type="Proteomes" id="UP000186819"/>
    </source>
</evidence>
<dbReference type="EC" id="2.7.13.3" evidence="2"/>
<evidence type="ECO:0000256" key="4">
    <source>
        <dbReference type="ARBA" id="ARBA00022679"/>
    </source>
</evidence>
<dbReference type="PANTHER" id="PTHR43065:SF10">
    <property type="entry name" value="PEROXIDE STRESS-ACTIVATED HISTIDINE KINASE MAK3"/>
    <property type="match status" value="1"/>
</dbReference>
<dbReference type="Gene3D" id="1.10.287.130">
    <property type="match status" value="1"/>
</dbReference>
<dbReference type="SUPFAM" id="SSF47384">
    <property type="entry name" value="Homodimeric domain of signal transducing histidine kinase"/>
    <property type="match status" value="1"/>
</dbReference>
<dbReference type="SMART" id="SM00387">
    <property type="entry name" value="HATPase_c"/>
    <property type="match status" value="1"/>
</dbReference>
<keyword evidence="12" id="KW-1185">Reference proteome</keyword>
<feature type="domain" description="Histidine kinase" evidence="10">
    <location>
        <begin position="262"/>
        <end position="469"/>
    </location>
</feature>
<feature type="transmembrane region" description="Helical" evidence="9">
    <location>
        <begin position="211"/>
        <end position="233"/>
    </location>
</feature>
<keyword evidence="3" id="KW-0597">Phosphoprotein</keyword>
<dbReference type="RefSeq" id="WP_076604139.1">
    <property type="nucleotide sequence ID" value="NZ_FTMD01000020.1"/>
</dbReference>
<keyword evidence="5" id="KW-0547">Nucleotide-binding</keyword>
<evidence type="ECO:0000256" key="3">
    <source>
        <dbReference type="ARBA" id="ARBA00022553"/>
    </source>
</evidence>
<dbReference type="InterPro" id="IPR036890">
    <property type="entry name" value="HATPase_C_sf"/>
</dbReference>
<dbReference type="InterPro" id="IPR036097">
    <property type="entry name" value="HisK_dim/P_sf"/>
</dbReference>
<evidence type="ECO:0000256" key="6">
    <source>
        <dbReference type="ARBA" id="ARBA00022777"/>
    </source>
</evidence>
<name>A0A1N7BXM1_9RHOO</name>
<dbReference type="InterPro" id="IPR003594">
    <property type="entry name" value="HATPase_dom"/>
</dbReference>
<dbReference type="OrthoDB" id="224978at2"/>
<dbReference type="Gene3D" id="3.30.565.10">
    <property type="entry name" value="Histidine kinase-like ATPase, C-terminal domain"/>
    <property type="match status" value="1"/>
</dbReference>
<evidence type="ECO:0000259" key="10">
    <source>
        <dbReference type="PROSITE" id="PS50109"/>
    </source>
</evidence>
<dbReference type="InterPro" id="IPR003661">
    <property type="entry name" value="HisK_dim/P_dom"/>
</dbReference>
<dbReference type="AlphaFoldDB" id="A0A1N7BXM1"/>
<dbReference type="PRINTS" id="PR00344">
    <property type="entry name" value="BCTRLSENSOR"/>
</dbReference>
<feature type="transmembrane region" description="Helical" evidence="9">
    <location>
        <begin position="12"/>
        <end position="38"/>
    </location>
</feature>
<keyword evidence="7" id="KW-0067">ATP-binding</keyword>
<dbReference type="GO" id="GO:0000155">
    <property type="term" value="F:phosphorelay sensor kinase activity"/>
    <property type="evidence" value="ECO:0007669"/>
    <property type="project" value="InterPro"/>
</dbReference>
<keyword evidence="6 11" id="KW-0418">Kinase</keyword>
<evidence type="ECO:0000256" key="1">
    <source>
        <dbReference type="ARBA" id="ARBA00000085"/>
    </source>
</evidence>
<keyword evidence="9" id="KW-0812">Transmembrane</keyword>
<dbReference type="SUPFAM" id="SSF55874">
    <property type="entry name" value="ATPase domain of HSP90 chaperone/DNA topoisomerase II/histidine kinase"/>
    <property type="match status" value="1"/>
</dbReference>
<keyword evidence="9" id="KW-0472">Membrane</keyword>
<dbReference type="PROSITE" id="PS50109">
    <property type="entry name" value="HIS_KIN"/>
    <property type="match status" value="1"/>
</dbReference>
<organism evidence="11 12">
    <name type="scientific">Aromatoleum tolulyticum</name>
    <dbReference type="NCBI Taxonomy" id="34027"/>
    <lineage>
        <taxon>Bacteria</taxon>
        <taxon>Pseudomonadati</taxon>
        <taxon>Pseudomonadota</taxon>
        <taxon>Betaproteobacteria</taxon>
        <taxon>Rhodocyclales</taxon>
        <taxon>Rhodocyclaceae</taxon>
        <taxon>Aromatoleum</taxon>
    </lineage>
</organism>
<keyword evidence="4" id="KW-0808">Transferase</keyword>
<evidence type="ECO:0000256" key="7">
    <source>
        <dbReference type="ARBA" id="ARBA00022840"/>
    </source>
</evidence>
<evidence type="ECO:0000313" key="11">
    <source>
        <dbReference type="EMBL" id="SIR56072.1"/>
    </source>
</evidence>
<dbReference type="SMART" id="SM00388">
    <property type="entry name" value="HisKA"/>
    <property type="match status" value="1"/>
</dbReference>
<evidence type="ECO:0000256" key="5">
    <source>
        <dbReference type="ARBA" id="ARBA00022741"/>
    </source>
</evidence>
<dbReference type="EMBL" id="FTMD01000020">
    <property type="protein sequence ID" value="SIR56072.1"/>
    <property type="molecule type" value="Genomic_DNA"/>
</dbReference>
<dbReference type="PANTHER" id="PTHR43065">
    <property type="entry name" value="SENSOR HISTIDINE KINASE"/>
    <property type="match status" value="1"/>
</dbReference>
<reference evidence="12" key="1">
    <citation type="submission" date="2017-01" db="EMBL/GenBank/DDBJ databases">
        <authorList>
            <person name="Varghese N."/>
            <person name="Submissions S."/>
        </authorList>
    </citation>
    <scope>NUCLEOTIDE SEQUENCE [LARGE SCALE GENOMIC DNA]</scope>
    <source>
        <strain evidence="12">ATCC 51758</strain>
    </source>
</reference>
<protein>
    <recommendedName>
        <fullName evidence="2">histidine kinase</fullName>
        <ecNumber evidence="2">2.7.13.3</ecNumber>
    </recommendedName>
</protein>
<dbReference type="CDD" id="cd00082">
    <property type="entry name" value="HisKA"/>
    <property type="match status" value="1"/>
</dbReference>
<dbReference type="GO" id="GO:0005524">
    <property type="term" value="F:ATP binding"/>
    <property type="evidence" value="ECO:0007669"/>
    <property type="project" value="UniProtKB-KW"/>
</dbReference>
<keyword evidence="9" id="KW-1133">Transmembrane helix</keyword>
<dbReference type="InterPro" id="IPR005467">
    <property type="entry name" value="His_kinase_dom"/>
</dbReference>
<gene>
    <name evidence="11" type="ORF">SAMN05421829_12038</name>
</gene>
<proteinExistence type="predicted"/>
<evidence type="ECO:0000256" key="2">
    <source>
        <dbReference type="ARBA" id="ARBA00012438"/>
    </source>
</evidence>
<accession>A0A1N7BXM1</accession>
<dbReference type="Proteomes" id="UP000186819">
    <property type="component" value="Unassembled WGS sequence"/>
</dbReference>
<dbReference type="Pfam" id="PF00512">
    <property type="entry name" value="HisKA"/>
    <property type="match status" value="1"/>
</dbReference>
<sequence>MDGNRKPFNLRRWFSIVSLLVTGGAAIVSGAILSNFFVSEAIKRDAMLTTQFIQSIAEIELRHGRFGLVQVSLGGILDSRITAAELHIEEENLARARQEFFDHLRLMPEALLATVFAPDGFVIWSANATLIGKSFPDNRDLKEVIKRKEGIAGGHLKSSVGGKVEQQFVRYPEDIYIENYVPLLDREGKVVSIVEIYKEPRDLIYSLKRGYLLIWLAALLSGAAIYLCLHWIIIRAARQIDAQQREIVDNKTLVALGEMSSAVAHGLRNPLASIRSSAEVALEVGDPATAKNLNDIVTQVDRLSTWVRELLQFSKPISEEREAVKIDMALDNALSTYEVQIRRAGIEVDWTPEAAPAVEVHANGPLLEQVLNSVLSNALEAMPRGGRLGVLVEATERDRVTVKISDTGCGMSAKQLEMAFKPFHTTKRGGLGVGLVLVKRIMERFGGAVVLDSREQAGTTVSLTFKVAEQE</sequence>
<dbReference type="Pfam" id="PF02518">
    <property type="entry name" value="HATPase_c"/>
    <property type="match status" value="1"/>
</dbReference>
<keyword evidence="8" id="KW-0902">Two-component regulatory system</keyword>
<dbReference type="STRING" id="34027.SAMN05421829_12038"/>
<evidence type="ECO:0000256" key="9">
    <source>
        <dbReference type="SAM" id="Phobius"/>
    </source>
</evidence>
<evidence type="ECO:0000256" key="8">
    <source>
        <dbReference type="ARBA" id="ARBA00023012"/>
    </source>
</evidence>
<comment type="catalytic activity">
    <reaction evidence="1">
        <text>ATP + protein L-histidine = ADP + protein N-phospho-L-histidine.</text>
        <dbReference type="EC" id="2.7.13.3"/>
    </reaction>
</comment>